<evidence type="ECO:0000313" key="5">
    <source>
        <dbReference type="Proteomes" id="UP000053766"/>
    </source>
</evidence>
<dbReference type="Proteomes" id="UP000053766">
    <property type="component" value="Unassembled WGS sequence"/>
</dbReference>
<dbReference type="SUPFAM" id="SSF49723">
    <property type="entry name" value="Lipase/lipooxygenase domain (PLAT/LH2 domain)"/>
    <property type="match status" value="1"/>
</dbReference>
<evidence type="ECO:0000259" key="3">
    <source>
        <dbReference type="PROSITE" id="PS50095"/>
    </source>
</evidence>
<dbReference type="InterPro" id="IPR001024">
    <property type="entry name" value="PLAT/LH2_dom"/>
</dbReference>
<dbReference type="CDD" id="cd00113">
    <property type="entry name" value="PLAT"/>
    <property type="match status" value="1"/>
</dbReference>
<dbReference type="EMBL" id="KN716169">
    <property type="protein sequence ID" value="KJH52162.1"/>
    <property type="molecule type" value="Genomic_DNA"/>
</dbReference>
<dbReference type="PROSITE" id="PS50095">
    <property type="entry name" value="PLAT"/>
    <property type="match status" value="1"/>
</dbReference>
<keyword evidence="2" id="KW-0472">Membrane</keyword>
<keyword evidence="5" id="KW-1185">Reference proteome</keyword>
<keyword evidence="2" id="KW-1133">Transmembrane helix</keyword>
<evidence type="ECO:0000256" key="2">
    <source>
        <dbReference type="SAM" id="Phobius"/>
    </source>
</evidence>
<dbReference type="PANTHER" id="PTHR31718:SF56">
    <property type="entry name" value="PLAT DOMAIN-CONTAINING PROTEIN"/>
    <property type="match status" value="1"/>
</dbReference>
<dbReference type="Gene3D" id="2.60.60.20">
    <property type="entry name" value="PLAT/LH2 domain"/>
    <property type="match status" value="1"/>
</dbReference>
<gene>
    <name evidence="4" type="ORF">DICVIV_01627</name>
</gene>
<dbReference type="OrthoDB" id="5322100at2759"/>
<dbReference type="Pfam" id="PF01477">
    <property type="entry name" value="PLAT"/>
    <property type="match status" value="1"/>
</dbReference>
<keyword evidence="2" id="KW-0812">Transmembrane</keyword>
<sequence>MVYLKLVPTSYRMFYIFLILCMYCFEILAETSSGQRHNITNQRDGRVWDVVVATCDESGAGTDASVYLKIYYESAHDYETFHLDNLGRDDFERGAKDHFKLFFKQGDIINIGLFWWPGFSFSQSWCTEWVLLLNSDTETCFEGIFNKWILHYKDPPTYATRFHKLRFADCVAPGKPKATRQKYLRYGEENNKN</sequence>
<comment type="caution">
    <text evidence="1">Lacks conserved residue(s) required for the propagation of feature annotation.</text>
</comment>
<reference evidence="5" key="2">
    <citation type="journal article" date="2016" name="Sci. Rep.">
        <title>Dictyocaulus viviparus genome, variome and transcriptome elucidate lungworm biology and support future intervention.</title>
        <authorList>
            <person name="McNulty S.N."/>
            <person name="Strube C."/>
            <person name="Rosa B.A."/>
            <person name="Martin J.C."/>
            <person name="Tyagi R."/>
            <person name="Choi Y.J."/>
            <person name="Wang Q."/>
            <person name="Hallsworth Pepin K."/>
            <person name="Zhang X."/>
            <person name="Ozersky P."/>
            <person name="Wilson R.K."/>
            <person name="Sternberg P.W."/>
            <person name="Gasser R.B."/>
            <person name="Mitreva M."/>
        </authorList>
    </citation>
    <scope>NUCLEOTIDE SEQUENCE [LARGE SCALE GENOMIC DNA]</scope>
    <source>
        <strain evidence="5">HannoverDv2000</strain>
    </source>
</reference>
<dbReference type="InterPro" id="IPR036392">
    <property type="entry name" value="PLAT/LH2_dom_sf"/>
</dbReference>
<protein>
    <recommendedName>
        <fullName evidence="3">PLAT domain-containing protein</fullName>
    </recommendedName>
</protein>
<feature type="domain" description="PLAT" evidence="3">
    <location>
        <begin position="46"/>
        <end position="163"/>
    </location>
</feature>
<proteinExistence type="predicted"/>
<feature type="transmembrane region" description="Helical" evidence="2">
    <location>
        <begin position="12"/>
        <end position="29"/>
    </location>
</feature>
<organism evidence="4 5">
    <name type="scientific">Dictyocaulus viviparus</name>
    <name type="common">Bovine lungworm</name>
    <dbReference type="NCBI Taxonomy" id="29172"/>
    <lineage>
        <taxon>Eukaryota</taxon>
        <taxon>Metazoa</taxon>
        <taxon>Ecdysozoa</taxon>
        <taxon>Nematoda</taxon>
        <taxon>Chromadorea</taxon>
        <taxon>Rhabditida</taxon>
        <taxon>Rhabditina</taxon>
        <taxon>Rhabditomorpha</taxon>
        <taxon>Strongyloidea</taxon>
        <taxon>Metastrongylidae</taxon>
        <taxon>Dictyocaulus</taxon>
    </lineage>
</organism>
<evidence type="ECO:0000313" key="4">
    <source>
        <dbReference type="EMBL" id="KJH52162.1"/>
    </source>
</evidence>
<dbReference type="AlphaFoldDB" id="A0A0D8Y7H9"/>
<reference evidence="4 5" key="1">
    <citation type="submission" date="2013-11" db="EMBL/GenBank/DDBJ databases">
        <title>Draft genome of the bovine lungworm Dictyocaulus viviparus.</title>
        <authorList>
            <person name="Mitreva M."/>
        </authorList>
    </citation>
    <scope>NUCLEOTIDE SEQUENCE [LARGE SCALE GENOMIC DNA]</scope>
    <source>
        <strain evidence="4 5">HannoverDv2000</strain>
    </source>
</reference>
<name>A0A0D8Y7H9_DICVI</name>
<accession>A0A0D8Y7H9</accession>
<dbReference type="PANTHER" id="PTHR31718">
    <property type="entry name" value="PLAT DOMAIN-CONTAINING PROTEIN"/>
    <property type="match status" value="1"/>
</dbReference>
<evidence type="ECO:0000256" key="1">
    <source>
        <dbReference type="PROSITE-ProRule" id="PRU00152"/>
    </source>
</evidence>